<dbReference type="Proteomes" id="UP000663829">
    <property type="component" value="Unassembled WGS sequence"/>
</dbReference>
<dbReference type="Proteomes" id="UP000681722">
    <property type="component" value="Unassembled WGS sequence"/>
</dbReference>
<proteinExistence type="predicted"/>
<accession>A0A814BC17</accession>
<dbReference type="SUPFAM" id="SSF51735">
    <property type="entry name" value="NAD(P)-binding Rossmann-fold domains"/>
    <property type="match status" value="1"/>
</dbReference>
<name>A0A814BC17_9BILA</name>
<evidence type="ECO:0008006" key="6">
    <source>
        <dbReference type="Google" id="ProtNLM"/>
    </source>
</evidence>
<evidence type="ECO:0000313" key="3">
    <source>
        <dbReference type="EMBL" id="CAF3703511.1"/>
    </source>
</evidence>
<evidence type="ECO:0000313" key="1">
    <source>
        <dbReference type="EMBL" id="CAF0924652.1"/>
    </source>
</evidence>
<dbReference type="EMBL" id="CAJNOK010007864">
    <property type="protein sequence ID" value="CAF1047084.1"/>
    <property type="molecule type" value="Genomic_DNA"/>
</dbReference>
<keyword evidence="5" id="KW-1185">Reference proteome</keyword>
<dbReference type="PANTHER" id="PTHR43431:SF1">
    <property type="entry name" value="OS08G0476300 PROTEIN"/>
    <property type="match status" value="1"/>
</dbReference>
<dbReference type="EMBL" id="CAJNOQ010001874">
    <property type="protein sequence ID" value="CAF0924652.1"/>
    <property type="molecule type" value="Genomic_DNA"/>
</dbReference>
<dbReference type="EMBL" id="CAJOBA010007876">
    <property type="protein sequence ID" value="CAF3814930.1"/>
    <property type="molecule type" value="Genomic_DNA"/>
</dbReference>
<sequence>MASTKKIAVVIGMMNKTVQSKQCVFGHLFLFFLGVGAGLGASLAKRFAAGGYSVGLIARKMSNLEPVKAEIEQHGQTALCVEADASDAKSLHQAFDVIRTKLGDPEVLVYNAGATRFCGILDLKAEDLQSILNSTVIGGLIASQEVLPSMLKNGKGTILFTGATASMRGSAGCAGLAIPKFGLRALSQSIAREYGPKNIHVAHVIIDGQINKPRQVKEQPDRDINSFLNSDAIAETYWQLHIQPKSTWTQEIDLRPSVEKF</sequence>
<evidence type="ECO:0000313" key="5">
    <source>
        <dbReference type="Proteomes" id="UP000663829"/>
    </source>
</evidence>
<dbReference type="EMBL" id="CAJOBC010001874">
    <property type="protein sequence ID" value="CAF3703511.1"/>
    <property type="molecule type" value="Genomic_DNA"/>
</dbReference>
<evidence type="ECO:0000313" key="2">
    <source>
        <dbReference type="EMBL" id="CAF1047084.1"/>
    </source>
</evidence>
<dbReference type="PRINTS" id="PR00081">
    <property type="entry name" value="GDHRDH"/>
</dbReference>
<dbReference type="InterPro" id="IPR036291">
    <property type="entry name" value="NAD(P)-bd_dom_sf"/>
</dbReference>
<protein>
    <recommendedName>
        <fullName evidence="6">Short-chain dehydrogenase/reductase SDR</fullName>
    </recommendedName>
</protein>
<dbReference type="Pfam" id="PF00106">
    <property type="entry name" value="adh_short"/>
    <property type="match status" value="1"/>
</dbReference>
<dbReference type="Gene3D" id="3.40.50.720">
    <property type="entry name" value="NAD(P)-binding Rossmann-like Domain"/>
    <property type="match status" value="1"/>
</dbReference>
<comment type="caution">
    <text evidence="1">The sequence shown here is derived from an EMBL/GenBank/DDBJ whole genome shotgun (WGS) entry which is preliminary data.</text>
</comment>
<dbReference type="Proteomes" id="UP000682733">
    <property type="component" value="Unassembled WGS sequence"/>
</dbReference>
<dbReference type="Proteomes" id="UP000677228">
    <property type="component" value="Unassembled WGS sequence"/>
</dbReference>
<dbReference type="AlphaFoldDB" id="A0A814BC17"/>
<dbReference type="PANTHER" id="PTHR43431">
    <property type="entry name" value="OXIDOREDUCTASE, SHORT CHAIN DEHYDROGENASE/REDUCTASE FAMILY (AFU_ORTHOLOGUE AFUA_5G14000)"/>
    <property type="match status" value="1"/>
</dbReference>
<organism evidence="1 5">
    <name type="scientific">Didymodactylos carnosus</name>
    <dbReference type="NCBI Taxonomy" id="1234261"/>
    <lineage>
        <taxon>Eukaryota</taxon>
        <taxon>Metazoa</taxon>
        <taxon>Spiralia</taxon>
        <taxon>Gnathifera</taxon>
        <taxon>Rotifera</taxon>
        <taxon>Eurotatoria</taxon>
        <taxon>Bdelloidea</taxon>
        <taxon>Philodinida</taxon>
        <taxon>Philodinidae</taxon>
        <taxon>Didymodactylos</taxon>
    </lineage>
</organism>
<gene>
    <name evidence="1" type="ORF">GPM918_LOCUS9849</name>
    <name evidence="2" type="ORF">OVA965_LOCUS16781</name>
    <name evidence="3" type="ORF">SRO942_LOCUS9850</name>
    <name evidence="4" type="ORF">TMI583_LOCUS16791</name>
</gene>
<reference evidence="1" key="1">
    <citation type="submission" date="2021-02" db="EMBL/GenBank/DDBJ databases">
        <authorList>
            <person name="Nowell W R."/>
        </authorList>
    </citation>
    <scope>NUCLEOTIDE SEQUENCE</scope>
</reference>
<evidence type="ECO:0000313" key="4">
    <source>
        <dbReference type="EMBL" id="CAF3814930.1"/>
    </source>
</evidence>
<dbReference type="InterPro" id="IPR002347">
    <property type="entry name" value="SDR_fam"/>
</dbReference>
<dbReference type="OrthoDB" id="5399006at2759"/>